<keyword evidence="3" id="KW-1185">Reference proteome</keyword>
<sequence>MSDSAMCRDITVVSDRWQLCVWPDSWEPLYTVPLVAVVVLVATLLSAATFAVLLSRHQHKALLHSLLPRAAIAKLHADYRWATSALEDGAQAMVD</sequence>
<evidence type="ECO:0000256" key="1">
    <source>
        <dbReference type="SAM" id="Phobius"/>
    </source>
</evidence>
<reference evidence="2 3" key="1">
    <citation type="submission" date="2020-02" db="EMBL/GenBank/DDBJ databases">
        <title>Draft genome sequence of Haematococcus lacustris strain NIES-144.</title>
        <authorList>
            <person name="Morimoto D."/>
            <person name="Nakagawa S."/>
            <person name="Yoshida T."/>
            <person name="Sawayama S."/>
        </authorList>
    </citation>
    <scope>NUCLEOTIDE SEQUENCE [LARGE SCALE GENOMIC DNA]</scope>
    <source>
        <strain evidence="2 3">NIES-144</strain>
    </source>
</reference>
<evidence type="ECO:0000313" key="3">
    <source>
        <dbReference type="Proteomes" id="UP000485058"/>
    </source>
</evidence>
<evidence type="ECO:0000313" key="2">
    <source>
        <dbReference type="EMBL" id="GFH21000.1"/>
    </source>
</evidence>
<dbReference type="Proteomes" id="UP000485058">
    <property type="component" value="Unassembled WGS sequence"/>
</dbReference>
<comment type="caution">
    <text evidence="2">The sequence shown here is derived from an EMBL/GenBank/DDBJ whole genome shotgun (WGS) entry which is preliminary data.</text>
</comment>
<feature type="transmembrane region" description="Helical" evidence="1">
    <location>
        <begin position="32"/>
        <end position="54"/>
    </location>
</feature>
<keyword evidence="1" id="KW-1133">Transmembrane helix</keyword>
<keyword evidence="1" id="KW-0812">Transmembrane</keyword>
<proteinExistence type="predicted"/>
<accession>A0A699ZIT6</accession>
<protein>
    <submittedName>
        <fullName evidence="2">Phosphodiesterase</fullName>
    </submittedName>
</protein>
<feature type="non-terminal residue" evidence="2">
    <location>
        <position position="1"/>
    </location>
</feature>
<dbReference type="EMBL" id="BLLF01001741">
    <property type="protein sequence ID" value="GFH21000.1"/>
    <property type="molecule type" value="Genomic_DNA"/>
</dbReference>
<keyword evidence="1" id="KW-0472">Membrane</keyword>
<organism evidence="2 3">
    <name type="scientific">Haematococcus lacustris</name>
    <name type="common">Green alga</name>
    <name type="synonym">Haematococcus pluvialis</name>
    <dbReference type="NCBI Taxonomy" id="44745"/>
    <lineage>
        <taxon>Eukaryota</taxon>
        <taxon>Viridiplantae</taxon>
        <taxon>Chlorophyta</taxon>
        <taxon>core chlorophytes</taxon>
        <taxon>Chlorophyceae</taxon>
        <taxon>CS clade</taxon>
        <taxon>Chlamydomonadales</taxon>
        <taxon>Haematococcaceae</taxon>
        <taxon>Haematococcus</taxon>
    </lineage>
</organism>
<gene>
    <name evidence="2" type="ORF">HaLaN_18213</name>
</gene>
<name>A0A699ZIT6_HAELA</name>
<dbReference type="AlphaFoldDB" id="A0A699ZIT6"/>